<dbReference type="Proteomes" id="UP000016560">
    <property type="component" value="Unassembled WGS sequence"/>
</dbReference>
<evidence type="ECO:0000313" key="1">
    <source>
        <dbReference type="EMBL" id="GAD62036.1"/>
    </source>
</evidence>
<gene>
    <name evidence="1" type="ORF">PA6_009_00410</name>
</gene>
<dbReference type="AlphaFoldDB" id="U2Z2P3"/>
<dbReference type="InterPro" id="IPR023146">
    <property type="entry name" value="YfbU_alpha-helical_sf"/>
</dbReference>
<dbReference type="Pfam" id="PF03887">
    <property type="entry name" value="YfbU"/>
    <property type="match status" value="1"/>
</dbReference>
<dbReference type="eggNOG" id="COG3013">
    <property type="taxonomic scope" value="Bacteria"/>
</dbReference>
<sequence length="113" mass="13359">MWEVIERHYEELDAEQRERLEQLAPNFGKAPAFRGFDGNSESVERSIVSIFVNDLDRWEHFKGRDTNSHVRLSDAYARMRKVYEEILGEGYEFNPSIEKFAALLNEQIHPDNR</sequence>
<dbReference type="Gene3D" id="1.10.3190.10">
    <property type="entry name" value="yfbu gene product, domain 2"/>
    <property type="match status" value="1"/>
</dbReference>
<name>U2Z2P3_AQUA1</name>
<keyword evidence="2" id="KW-1185">Reference proteome</keyword>
<evidence type="ECO:0000313" key="2">
    <source>
        <dbReference type="Proteomes" id="UP000016560"/>
    </source>
</evidence>
<protein>
    <submittedName>
        <fullName evidence="1">Uncharacterized protein</fullName>
    </submittedName>
</protein>
<dbReference type="InterPro" id="IPR005587">
    <property type="entry name" value="UPF0304_YfbU"/>
</dbReference>
<organism evidence="1 2">
    <name type="scientific">Aquipseudomonas alcaligenes (strain ATCC 14909 / DSM 50342 / CCUG 1425 / JCM 20561 / NBRC 14159 / NCIMB 9945 / NCTC 10367 / 1577)</name>
    <name type="common">Pseudomonas alcaligenes</name>
    <dbReference type="NCBI Taxonomy" id="1215092"/>
    <lineage>
        <taxon>Bacteria</taxon>
        <taxon>Pseudomonadati</taxon>
        <taxon>Pseudomonadota</taxon>
        <taxon>Gammaproteobacteria</taxon>
        <taxon>Pseudomonadales</taxon>
        <taxon>Pseudomonadaceae</taxon>
        <taxon>Aquipseudomonas</taxon>
    </lineage>
</organism>
<dbReference type="EMBL" id="BATI01000009">
    <property type="protein sequence ID" value="GAD62036.1"/>
    <property type="molecule type" value="Genomic_DNA"/>
</dbReference>
<dbReference type="SUPFAM" id="SSF116960">
    <property type="entry name" value="YfbU-like"/>
    <property type="match status" value="1"/>
</dbReference>
<comment type="caution">
    <text evidence="1">The sequence shown here is derived from an EMBL/GenBank/DDBJ whole genome shotgun (WGS) entry which is preliminary data.</text>
</comment>
<accession>U2Z2P3</accession>
<proteinExistence type="predicted"/>
<reference evidence="1" key="1">
    <citation type="submission" date="2024-09" db="EMBL/GenBank/DDBJ databases">
        <title>Whole genome shotgun sequence of Pseudomonas alcaligenes NBRC 14159.</title>
        <authorList>
            <person name="Yoshida I."/>
            <person name="Hosoyama A."/>
            <person name="Tsuchikane K."/>
            <person name="Noguchi M."/>
            <person name="Hirakata S."/>
            <person name="Ando Y."/>
            <person name="Ohji S."/>
            <person name="Yamazoe A."/>
            <person name="Yamazaki S."/>
            <person name="Fujita N."/>
        </authorList>
    </citation>
    <scope>NUCLEOTIDE SEQUENCE</scope>
    <source>
        <strain evidence="1">NBRC 14159</strain>
    </source>
</reference>